<gene>
    <name evidence="2" type="ORF">FOM92_10420</name>
</gene>
<accession>A0A553WA91</accession>
<organism evidence="2 3">
    <name type="scientific">Sphingorhabdus contaminans</name>
    <dbReference type="NCBI Taxonomy" id="1343899"/>
    <lineage>
        <taxon>Bacteria</taxon>
        <taxon>Pseudomonadati</taxon>
        <taxon>Pseudomonadota</taxon>
        <taxon>Alphaproteobacteria</taxon>
        <taxon>Sphingomonadales</taxon>
        <taxon>Sphingomonadaceae</taxon>
        <taxon>Sphingorhabdus</taxon>
    </lineage>
</organism>
<dbReference type="InterPro" id="IPR008613">
    <property type="entry name" value="Excalibur_Ca-bd_domain"/>
</dbReference>
<dbReference type="Proteomes" id="UP000320160">
    <property type="component" value="Unassembled WGS sequence"/>
</dbReference>
<proteinExistence type="predicted"/>
<dbReference type="EMBL" id="VKKU01000002">
    <property type="protein sequence ID" value="TSB01591.1"/>
    <property type="molecule type" value="Genomic_DNA"/>
</dbReference>
<evidence type="ECO:0000259" key="1">
    <source>
        <dbReference type="SMART" id="SM00894"/>
    </source>
</evidence>
<dbReference type="OrthoDB" id="9805504at2"/>
<dbReference type="AlphaFoldDB" id="A0A553WA91"/>
<protein>
    <recommendedName>
        <fullName evidence="1">Excalibur calcium-binding domain-containing protein</fullName>
    </recommendedName>
</protein>
<reference evidence="2 3" key="1">
    <citation type="submission" date="2019-07" db="EMBL/GenBank/DDBJ databases">
        <authorList>
            <person name="Park M."/>
        </authorList>
    </citation>
    <scope>NUCLEOTIDE SEQUENCE [LARGE SCALE GENOMIC DNA]</scope>
    <source>
        <strain evidence="2 3">KCTC32445</strain>
    </source>
</reference>
<keyword evidence="3" id="KW-1185">Reference proteome</keyword>
<dbReference type="Gene3D" id="2.30.30.40">
    <property type="entry name" value="SH3 Domains"/>
    <property type="match status" value="1"/>
</dbReference>
<dbReference type="SMART" id="SM00894">
    <property type="entry name" value="Excalibur"/>
    <property type="match status" value="1"/>
</dbReference>
<feature type="domain" description="Excalibur calcium-binding" evidence="1">
    <location>
        <begin position="156"/>
        <end position="191"/>
    </location>
</feature>
<comment type="caution">
    <text evidence="2">The sequence shown here is derived from an EMBL/GenBank/DDBJ whole genome shotgun (WGS) entry which is preliminary data.</text>
</comment>
<sequence length="194" mass="20544">MVAKSGQANLGCVLTALALFYLIGRCGSGADKGDSADASIDTDVGAEAGSLSEAMPSRARFVAVETLNCRSAPNPDSPVVAQLRYGDQVRARVTSASWIALDRAPFEKCWVKQSLVRDHLPPQVTRPQALFGSVPERRPTGGPLRALPSPACSCGTKRTCGEMASCGEANFYLNQCGLSRLDRDHDGVPCESIC</sequence>
<dbReference type="RefSeq" id="WP_143776809.1">
    <property type="nucleotide sequence ID" value="NZ_VKKU01000002.1"/>
</dbReference>
<dbReference type="Pfam" id="PF05901">
    <property type="entry name" value="Excalibur"/>
    <property type="match status" value="1"/>
</dbReference>
<evidence type="ECO:0000313" key="3">
    <source>
        <dbReference type="Proteomes" id="UP000320160"/>
    </source>
</evidence>
<name>A0A553WA91_9SPHN</name>
<evidence type="ECO:0000313" key="2">
    <source>
        <dbReference type="EMBL" id="TSB01591.1"/>
    </source>
</evidence>